<accession>A0A9D1IPU7</accession>
<evidence type="ECO:0000256" key="1">
    <source>
        <dbReference type="ARBA" id="ARBA00007894"/>
    </source>
</evidence>
<dbReference type="SUPFAM" id="SSF52374">
    <property type="entry name" value="Nucleotidylyl transferase"/>
    <property type="match status" value="1"/>
</dbReference>
<dbReference type="SUPFAM" id="SSF48163">
    <property type="entry name" value="An anticodon-binding domain of class I aminoacyl-tRNA synthetases"/>
    <property type="match status" value="1"/>
</dbReference>
<sequence>MTNKDLADLIFPNITKTIEDYEKMYPKRDLPDDAIVTRAAPSPTGYTHMGTLFQSFVSKKAAKDTNGVFFIRIEDTDRERLVPDAVDVITTDLKYFDIIPDEGVISNNEEIGNYGPYTQSKRKDIYQTFMKHLVEQGLAYPCFCTKEEKEEMTKAQEKRKDRIGYYGRYAKCRKIPVKDAIERIKNGEPFTLRLKSPGDFNKKIIVNDLIKGKISFPENDMDIVIMKQDGLPTYHFAHLVDDHLMRTTHVIRGDEWVSSLPTHIQLFQVFGFKPPKYAHISPIMKEDNGVKRKLSKRKDPEAQMSYYREKGIPVKAVELYLMTLANTNFEQWWDANKDKTIDDFKYDFKKTSKSGGLFDVSKLHNISKNYLSRIKATEFYDMLVNYAKDYDKEFYELITRYKDFTIGLLNIEREQKKPRKDYASFSEVKELVWYMYDELFEKHEKAYEFKEINDKEEILRLMNAYIEKYYDEADDQQTWFEKIKCLSEEFGYAREVKEYKENPDKYKGHVGDVSMVIRVALTTKSMTPNLYDIMKLLKKDRIIKRIKELEKNF</sequence>
<feature type="binding site" evidence="7">
    <location>
        <position position="296"/>
    </location>
    <ligand>
        <name>ATP</name>
        <dbReference type="ChEBI" id="CHEBI:30616"/>
    </ligand>
</feature>
<dbReference type="GO" id="GO:0005829">
    <property type="term" value="C:cytosol"/>
    <property type="evidence" value="ECO:0007669"/>
    <property type="project" value="TreeGrafter"/>
</dbReference>
<dbReference type="Gene3D" id="1.10.10.350">
    <property type="match status" value="1"/>
</dbReference>
<dbReference type="Proteomes" id="UP000824074">
    <property type="component" value="Unassembled WGS sequence"/>
</dbReference>
<keyword evidence="6 7" id="KW-0030">Aminoacyl-tRNA synthetase</keyword>
<feature type="short sequence motif" description="'HIGH' region" evidence="7">
    <location>
        <begin position="41"/>
        <end position="51"/>
    </location>
</feature>
<dbReference type="EMBL" id="DVMT01000062">
    <property type="protein sequence ID" value="HIU40875.1"/>
    <property type="molecule type" value="Genomic_DNA"/>
</dbReference>
<reference evidence="10" key="1">
    <citation type="submission" date="2020-10" db="EMBL/GenBank/DDBJ databases">
        <authorList>
            <person name="Gilroy R."/>
        </authorList>
    </citation>
    <scope>NUCLEOTIDE SEQUENCE</scope>
    <source>
        <strain evidence="10">CHK193-30670</strain>
    </source>
</reference>
<keyword evidence="7" id="KW-0963">Cytoplasm</keyword>
<dbReference type="InterPro" id="IPR049940">
    <property type="entry name" value="GluQ/Sye"/>
</dbReference>
<feature type="domain" description="Aminoacyl-tRNA synthetase class I anticodon-binding" evidence="9">
    <location>
        <begin position="424"/>
        <end position="548"/>
    </location>
</feature>
<dbReference type="EC" id="6.1.1.17" evidence="7"/>
<evidence type="ECO:0000256" key="3">
    <source>
        <dbReference type="ARBA" id="ARBA00022741"/>
    </source>
</evidence>
<dbReference type="InterPro" id="IPR020058">
    <property type="entry name" value="Glu/Gln-tRNA-synth_Ib_cat-dom"/>
</dbReference>
<evidence type="ECO:0000256" key="4">
    <source>
        <dbReference type="ARBA" id="ARBA00022840"/>
    </source>
</evidence>
<organism evidence="10 11">
    <name type="scientific">Candidatus Aphodocola excrementigallinarum</name>
    <dbReference type="NCBI Taxonomy" id="2840670"/>
    <lineage>
        <taxon>Bacteria</taxon>
        <taxon>Bacillati</taxon>
        <taxon>Bacillota</taxon>
        <taxon>Bacilli</taxon>
        <taxon>Candidatus Aphodocola</taxon>
    </lineage>
</organism>
<feature type="domain" description="Glutamyl/glutaminyl-tRNA synthetase class Ib catalytic" evidence="8">
    <location>
        <begin position="35"/>
        <end position="327"/>
    </location>
</feature>
<dbReference type="HAMAP" id="MF_00022">
    <property type="entry name" value="Glu_tRNA_synth_type1"/>
    <property type="match status" value="1"/>
</dbReference>
<evidence type="ECO:0000313" key="10">
    <source>
        <dbReference type="EMBL" id="HIU40875.1"/>
    </source>
</evidence>
<dbReference type="PRINTS" id="PR00987">
    <property type="entry name" value="TRNASYNTHGLU"/>
</dbReference>
<dbReference type="GO" id="GO:0004818">
    <property type="term" value="F:glutamate-tRNA ligase activity"/>
    <property type="evidence" value="ECO:0007669"/>
    <property type="project" value="UniProtKB-UniRule"/>
</dbReference>
<dbReference type="Pfam" id="PF00749">
    <property type="entry name" value="tRNA-synt_1c"/>
    <property type="match status" value="1"/>
</dbReference>
<dbReference type="Gene3D" id="3.40.50.620">
    <property type="entry name" value="HUPs"/>
    <property type="match status" value="1"/>
</dbReference>
<dbReference type="InterPro" id="IPR045462">
    <property type="entry name" value="aa-tRNA-synth_I_cd-bd"/>
</dbReference>
<keyword evidence="2 7" id="KW-0436">Ligase</keyword>
<dbReference type="InterPro" id="IPR004527">
    <property type="entry name" value="Glu-tRNA-ligase_bac/mito"/>
</dbReference>
<dbReference type="InterPro" id="IPR020751">
    <property type="entry name" value="aa-tRNA-synth_I_codon-bd_sub2"/>
</dbReference>
<gene>
    <name evidence="7" type="primary">gltX</name>
    <name evidence="10" type="ORF">IAB68_06235</name>
</gene>
<evidence type="ECO:0000259" key="9">
    <source>
        <dbReference type="Pfam" id="PF19269"/>
    </source>
</evidence>
<keyword evidence="4 7" id="KW-0067">ATP-binding</keyword>
<dbReference type="InterPro" id="IPR008925">
    <property type="entry name" value="aa_tRNA-synth_I_cd-bd_sf"/>
</dbReference>
<dbReference type="PANTHER" id="PTHR43311:SF2">
    <property type="entry name" value="GLUTAMATE--TRNA LIGASE, MITOCHONDRIAL-RELATED"/>
    <property type="match status" value="1"/>
</dbReference>
<reference evidence="10" key="2">
    <citation type="journal article" date="2021" name="PeerJ">
        <title>Extensive microbial diversity within the chicken gut microbiome revealed by metagenomics and culture.</title>
        <authorList>
            <person name="Gilroy R."/>
            <person name="Ravi A."/>
            <person name="Getino M."/>
            <person name="Pursley I."/>
            <person name="Horton D.L."/>
            <person name="Alikhan N.F."/>
            <person name="Baker D."/>
            <person name="Gharbi K."/>
            <person name="Hall N."/>
            <person name="Watson M."/>
            <person name="Adriaenssens E.M."/>
            <person name="Foster-Nyarko E."/>
            <person name="Jarju S."/>
            <person name="Secka A."/>
            <person name="Antonio M."/>
            <person name="Oren A."/>
            <person name="Chaudhuri R.R."/>
            <person name="La Ragione R."/>
            <person name="Hildebrand F."/>
            <person name="Pallen M.J."/>
        </authorList>
    </citation>
    <scope>NUCLEOTIDE SEQUENCE</scope>
    <source>
        <strain evidence="10">CHK193-30670</strain>
    </source>
</reference>
<dbReference type="GO" id="GO:0006424">
    <property type="term" value="P:glutamyl-tRNA aminoacylation"/>
    <property type="evidence" value="ECO:0007669"/>
    <property type="project" value="UniProtKB-UniRule"/>
</dbReference>
<evidence type="ECO:0000256" key="7">
    <source>
        <dbReference type="HAMAP-Rule" id="MF_00022"/>
    </source>
</evidence>
<dbReference type="InterPro" id="IPR014729">
    <property type="entry name" value="Rossmann-like_a/b/a_fold"/>
</dbReference>
<comment type="caution">
    <text evidence="10">The sequence shown here is derived from an EMBL/GenBank/DDBJ whole genome shotgun (WGS) entry which is preliminary data.</text>
</comment>
<name>A0A9D1IPU7_9FIRM</name>
<dbReference type="NCBIfam" id="TIGR00464">
    <property type="entry name" value="gltX_bact"/>
    <property type="match status" value="1"/>
</dbReference>
<evidence type="ECO:0000256" key="6">
    <source>
        <dbReference type="ARBA" id="ARBA00023146"/>
    </source>
</evidence>
<comment type="catalytic activity">
    <reaction evidence="7">
        <text>tRNA(Glu) + L-glutamate + ATP = L-glutamyl-tRNA(Glu) + AMP + diphosphate</text>
        <dbReference type="Rhea" id="RHEA:23540"/>
        <dbReference type="Rhea" id="RHEA-COMP:9663"/>
        <dbReference type="Rhea" id="RHEA-COMP:9680"/>
        <dbReference type="ChEBI" id="CHEBI:29985"/>
        <dbReference type="ChEBI" id="CHEBI:30616"/>
        <dbReference type="ChEBI" id="CHEBI:33019"/>
        <dbReference type="ChEBI" id="CHEBI:78442"/>
        <dbReference type="ChEBI" id="CHEBI:78520"/>
        <dbReference type="ChEBI" id="CHEBI:456215"/>
        <dbReference type="EC" id="6.1.1.17"/>
    </reaction>
</comment>
<evidence type="ECO:0000259" key="8">
    <source>
        <dbReference type="Pfam" id="PF00749"/>
    </source>
</evidence>
<dbReference type="AlphaFoldDB" id="A0A9D1IPU7"/>
<comment type="subunit">
    <text evidence="7">Monomer.</text>
</comment>
<keyword evidence="3 7" id="KW-0547">Nucleotide-binding</keyword>
<evidence type="ECO:0000256" key="2">
    <source>
        <dbReference type="ARBA" id="ARBA00022598"/>
    </source>
</evidence>
<keyword evidence="5 7" id="KW-0648">Protein biosynthesis</keyword>
<dbReference type="InterPro" id="IPR000924">
    <property type="entry name" value="Glu/Gln-tRNA-synth"/>
</dbReference>
<dbReference type="Pfam" id="PF19269">
    <property type="entry name" value="Anticodon_2"/>
    <property type="match status" value="1"/>
</dbReference>
<dbReference type="GO" id="GO:0005524">
    <property type="term" value="F:ATP binding"/>
    <property type="evidence" value="ECO:0007669"/>
    <property type="project" value="UniProtKB-UniRule"/>
</dbReference>
<feature type="short sequence motif" description="'KMSKS' region" evidence="7">
    <location>
        <begin position="293"/>
        <end position="297"/>
    </location>
</feature>
<protein>
    <recommendedName>
        <fullName evidence="7">Glutamate--tRNA ligase</fullName>
        <ecNumber evidence="7">6.1.1.17</ecNumber>
    </recommendedName>
    <alternativeName>
        <fullName evidence="7">Glutamyl-tRNA synthetase</fullName>
        <shortName evidence="7">GluRS</shortName>
    </alternativeName>
</protein>
<comment type="subcellular location">
    <subcellularLocation>
        <location evidence="7">Cytoplasm</location>
    </subcellularLocation>
</comment>
<comment type="caution">
    <text evidence="7">Lacks conserved residue(s) required for the propagation of feature annotation.</text>
</comment>
<dbReference type="GO" id="GO:0000049">
    <property type="term" value="F:tRNA binding"/>
    <property type="evidence" value="ECO:0007669"/>
    <property type="project" value="InterPro"/>
</dbReference>
<proteinExistence type="inferred from homology"/>
<evidence type="ECO:0000313" key="11">
    <source>
        <dbReference type="Proteomes" id="UP000824074"/>
    </source>
</evidence>
<comment type="function">
    <text evidence="7">Catalyzes the attachment of glutamate to tRNA(Glu) in a two-step reaction: glutamate is first activated by ATP to form Glu-AMP and then transferred to the acceptor end of tRNA(Glu).</text>
</comment>
<comment type="similarity">
    <text evidence="1 7">Belongs to the class-I aminoacyl-tRNA synthetase family. Glutamate--tRNA ligase type 1 subfamily.</text>
</comment>
<evidence type="ECO:0000256" key="5">
    <source>
        <dbReference type="ARBA" id="ARBA00022917"/>
    </source>
</evidence>
<dbReference type="PANTHER" id="PTHR43311">
    <property type="entry name" value="GLUTAMATE--TRNA LIGASE"/>
    <property type="match status" value="1"/>
</dbReference>